<sequence length="73" mass="8503">MKKVNATSNKQSSEDKNRISISKKESMNKRSPEMRNDMVKMNNRDDVGLVKLSNIERWIKADSDEILIEKMFA</sequence>
<dbReference type="EMBL" id="WTPW01003989">
    <property type="protein sequence ID" value="KAF0333029.1"/>
    <property type="molecule type" value="Genomic_DNA"/>
</dbReference>
<reference evidence="2 4" key="1">
    <citation type="journal article" date="2019" name="Environ. Microbiol.">
        <title>At the nexus of three kingdoms: the genome of the mycorrhizal fungus Gigaspora margarita provides insights into plant, endobacterial and fungal interactions.</title>
        <authorList>
            <person name="Venice F."/>
            <person name="Ghignone S."/>
            <person name="Salvioli di Fossalunga A."/>
            <person name="Amselem J."/>
            <person name="Novero M."/>
            <person name="Xianan X."/>
            <person name="Sedzielewska Toro K."/>
            <person name="Morin E."/>
            <person name="Lipzen A."/>
            <person name="Grigoriev I.V."/>
            <person name="Henrissat B."/>
            <person name="Martin F.M."/>
            <person name="Bonfante P."/>
        </authorList>
    </citation>
    <scope>NUCLEOTIDE SEQUENCE [LARGE SCALE GENOMIC DNA]</scope>
    <source>
        <strain evidence="2 4">BEG34</strain>
    </source>
</reference>
<evidence type="ECO:0000313" key="3">
    <source>
        <dbReference type="EMBL" id="KAF0411925.1"/>
    </source>
</evidence>
<dbReference type="AlphaFoldDB" id="A0A8H3WT19"/>
<feature type="compositionally biased region" description="Basic and acidic residues" evidence="1">
    <location>
        <begin position="12"/>
        <end position="40"/>
    </location>
</feature>
<organism evidence="2 4">
    <name type="scientific">Gigaspora margarita</name>
    <dbReference type="NCBI Taxonomy" id="4874"/>
    <lineage>
        <taxon>Eukaryota</taxon>
        <taxon>Fungi</taxon>
        <taxon>Fungi incertae sedis</taxon>
        <taxon>Mucoromycota</taxon>
        <taxon>Glomeromycotina</taxon>
        <taxon>Glomeromycetes</taxon>
        <taxon>Diversisporales</taxon>
        <taxon>Gigasporaceae</taxon>
        <taxon>Gigaspora</taxon>
    </lineage>
</organism>
<name>A0A8H3WT19_GIGMA</name>
<protein>
    <submittedName>
        <fullName evidence="2">Uncharacterized protein</fullName>
    </submittedName>
</protein>
<comment type="caution">
    <text evidence="2">The sequence shown here is derived from an EMBL/GenBank/DDBJ whole genome shotgun (WGS) entry which is preliminary data.</text>
</comment>
<feature type="region of interest" description="Disordered" evidence="1">
    <location>
        <begin position="1"/>
        <end position="40"/>
    </location>
</feature>
<dbReference type="EMBL" id="WTPW01001835">
    <property type="protein sequence ID" value="KAF0411925.1"/>
    <property type="molecule type" value="Genomic_DNA"/>
</dbReference>
<evidence type="ECO:0000313" key="4">
    <source>
        <dbReference type="Proteomes" id="UP000439903"/>
    </source>
</evidence>
<dbReference type="Proteomes" id="UP000439903">
    <property type="component" value="Unassembled WGS sequence"/>
</dbReference>
<keyword evidence="4" id="KW-1185">Reference proteome</keyword>
<accession>A0A8H3WT19</accession>
<proteinExistence type="predicted"/>
<feature type="compositionally biased region" description="Polar residues" evidence="1">
    <location>
        <begin position="1"/>
        <end position="11"/>
    </location>
</feature>
<gene>
    <name evidence="3" type="ORF">F8M41_008098</name>
    <name evidence="2" type="ORF">F8M41_017373</name>
</gene>
<evidence type="ECO:0000313" key="2">
    <source>
        <dbReference type="EMBL" id="KAF0333029.1"/>
    </source>
</evidence>
<evidence type="ECO:0000256" key="1">
    <source>
        <dbReference type="SAM" id="MobiDB-lite"/>
    </source>
</evidence>